<dbReference type="PANTHER" id="PTHR37534:SF46">
    <property type="entry name" value="ZN(II)2CYS6 TRANSCRIPTION FACTOR (EUROFUNG)"/>
    <property type="match status" value="1"/>
</dbReference>
<dbReference type="AlphaFoldDB" id="A0A8H6MKF2"/>
<dbReference type="Pfam" id="PF00172">
    <property type="entry name" value="Zn_clus"/>
    <property type="match status" value="1"/>
</dbReference>
<feature type="domain" description="Zn(2)-C6 fungal-type" evidence="4">
    <location>
        <begin position="2"/>
        <end position="26"/>
    </location>
</feature>
<dbReference type="InterPro" id="IPR036864">
    <property type="entry name" value="Zn2-C6_fun-type_DNA-bd_sf"/>
</dbReference>
<sequence>ERRKKCDERQPVCLACARKNTDCIWPDNWKEPQTTTTFSAGPAGTKTLPPPTPPPAKSQQPNVLAWESCNGRESQPKRVSSISSSVNDIEANGFDSSGSSGSSGPSGPHETTPESGPARTPSTSISTSLIIRRQPETAQPSPAINHLPLFPKSPIGADNGEFQLLFQHFVWRSMPSMSVDHVDTQIYIGNIVPLALADDLVLRGVMALSGQQYALANQTNSQARRLGARSYSAALAAMRSRVSALATAEDKSASSSGTQVDQRPEALAAASLLLALTEATRGDRSSQHVNFASHVLRNMTPQERLRADQAMYRTMLKVCMFLCFESAVRELPAPLGTSKLAMLPDMPALAGHLWEAEARASAEELDAERGVFQGPFVRGLLAIPHLARLQVNDAVENEEERVAQLAAMEVQLTSWEPAKPNTGAMVRHVWKLWQLALLMMLYESPVAGGFWQVKRRDECFEQLMKGVELVPRRHMGFSMLIWPILVAGSCARPGPKRELINEVLTEACDTLITRAPTMVVDLLNTTWATRSVGASHARN</sequence>
<feature type="compositionally biased region" description="Low complexity" evidence="3">
    <location>
        <begin position="96"/>
        <end position="108"/>
    </location>
</feature>
<evidence type="ECO:0000256" key="2">
    <source>
        <dbReference type="ARBA" id="ARBA00023242"/>
    </source>
</evidence>
<comment type="caution">
    <text evidence="5">The sequence shown here is derived from an EMBL/GenBank/DDBJ whole genome shotgun (WGS) entry which is preliminary data.</text>
</comment>
<dbReference type="Pfam" id="PF11951">
    <property type="entry name" value="Fungal_trans_2"/>
    <property type="match status" value="2"/>
</dbReference>
<dbReference type="CDD" id="cd00067">
    <property type="entry name" value="GAL4"/>
    <property type="match status" value="1"/>
</dbReference>
<name>A0A8H6MKF2_9PEZI</name>
<dbReference type="EMBL" id="WIGM01001601">
    <property type="protein sequence ID" value="KAF6793353.1"/>
    <property type="molecule type" value="Genomic_DNA"/>
</dbReference>
<dbReference type="InterPro" id="IPR021858">
    <property type="entry name" value="Fun_TF"/>
</dbReference>
<dbReference type="PANTHER" id="PTHR37534">
    <property type="entry name" value="TRANSCRIPTIONAL ACTIVATOR PROTEIN UGA3"/>
    <property type="match status" value="1"/>
</dbReference>
<evidence type="ECO:0000256" key="1">
    <source>
        <dbReference type="ARBA" id="ARBA00004123"/>
    </source>
</evidence>
<reference evidence="5" key="1">
    <citation type="journal article" date="2020" name="Phytopathology">
        <title>Genome Sequence Resources of Colletotrichum truncatum, C. plurivorum, C. musicola, and C. sojae: Four Species Pathogenic to Soybean (Glycine max).</title>
        <authorList>
            <person name="Rogerio F."/>
            <person name="Boufleur T.R."/>
            <person name="Ciampi-Guillardi M."/>
            <person name="Sukno S.A."/>
            <person name="Thon M.R."/>
            <person name="Massola Junior N.S."/>
            <person name="Baroncelli R."/>
        </authorList>
    </citation>
    <scope>NUCLEOTIDE SEQUENCE</scope>
    <source>
        <strain evidence="5">LFN0074</strain>
    </source>
</reference>
<gene>
    <name evidence="5" type="ORF">CMUS01_16107</name>
</gene>
<dbReference type="SUPFAM" id="SSF57701">
    <property type="entry name" value="Zn2/Cys6 DNA-binding domain"/>
    <property type="match status" value="1"/>
</dbReference>
<keyword evidence="2" id="KW-0539">Nucleus</keyword>
<keyword evidence="6" id="KW-1185">Reference proteome</keyword>
<feature type="compositionally biased region" description="Polar residues" evidence="3">
    <location>
        <begin position="71"/>
        <end position="87"/>
    </location>
</feature>
<feature type="non-terminal residue" evidence="5">
    <location>
        <position position="539"/>
    </location>
</feature>
<dbReference type="GO" id="GO:0008270">
    <property type="term" value="F:zinc ion binding"/>
    <property type="evidence" value="ECO:0007669"/>
    <property type="project" value="InterPro"/>
</dbReference>
<protein>
    <recommendedName>
        <fullName evidence="4">Zn(2)-C6 fungal-type domain-containing protein</fullName>
    </recommendedName>
</protein>
<feature type="region of interest" description="Disordered" evidence="3">
    <location>
        <begin position="26"/>
        <end position="124"/>
    </location>
</feature>
<dbReference type="OrthoDB" id="1919336at2759"/>
<dbReference type="GO" id="GO:0000981">
    <property type="term" value="F:DNA-binding transcription factor activity, RNA polymerase II-specific"/>
    <property type="evidence" value="ECO:0007669"/>
    <property type="project" value="InterPro"/>
</dbReference>
<proteinExistence type="predicted"/>
<organism evidence="5 6">
    <name type="scientific">Colletotrichum musicola</name>
    <dbReference type="NCBI Taxonomy" id="2175873"/>
    <lineage>
        <taxon>Eukaryota</taxon>
        <taxon>Fungi</taxon>
        <taxon>Dikarya</taxon>
        <taxon>Ascomycota</taxon>
        <taxon>Pezizomycotina</taxon>
        <taxon>Sordariomycetes</taxon>
        <taxon>Hypocreomycetidae</taxon>
        <taxon>Glomerellales</taxon>
        <taxon>Glomerellaceae</taxon>
        <taxon>Colletotrichum</taxon>
        <taxon>Colletotrichum orchidearum species complex</taxon>
    </lineage>
</organism>
<evidence type="ECO:0000259" key="4">
    <source>
        <dbReference type="Pfam" id="PF00172"/>
    </source>
</evidence>
<accession>A0A8H6MKF2</accession>
<evidence type="ECO:0000313" key="6">
    <source>
        <dbReference type="Proteomes" id="UP000639643"/>
    </source>
</evidence>
<evidence type="ECO:0000313" key="5">
    <source>
        <dbReference type="EMBL" id="KAF6793353.1"/>
    </source>
</evidence>
<evidence type="ECO:0000256" key="3">
    <source>
        <dbReference type="SAM" id="MobiDB-lite"/>
    </source>
</evidence>
<dbReference type="InterPro" id="IPR001138">
    <property type="entry name" value="Zn2Cys6_DnaBD"/>
</dbReference>
<dbReference type="Proteomes" id="UP000639643">
    <property type="component" value="Unassembled WGS sequence"/>
</dbReference>
<dbReference type="GO" id="GO:0005634">
    <property type="term" value="C:nucleus"/>
    <property type="evidence" value="ECO:0007669"/>
    <property type="project" value="UniProtKB-SubCell"/>
</dbReference>
<comment type="subcellular location">
    <subcellularLocation>
        <location evidence="1">Nucleus</location>
    </subcellularLocation>
</comment>